<dbReference type="InterPro" id="IPR038731">
    <property type="entry name" value="RgtA/B/C-like"/>
</dbReference>
<dbReference type="Pfam" id="PF13231">
    <property type="entry name" value="PMT_2"/>
    <property type="match status" value="1"/>
</dbReference>
<feature type="transmembrane region" description="Helical" evidence="8">
    <location>
        <begin position="278"/>
        <end position="296"/>
    </location>
</feature>
<dbReference type="PANTHER" id="PTHR33908">
    <property type="entry name" value="MANNOSYLTRANSFERASE YKCB-RELATED"/>
    <property type="match status" value="1"/>
</dbReference>
<reference evidence="11" key="1">
    <citation type="submission" date="2017-09" db="EMBL/GenBank/DDBJ databases">
        <title>Depth-based differentiation of microbial function through sediment-hosted aquifers and enrichment of novel symbionts in the deep terrestrial subsurface.</title>
        <authorList>
            <person name="Probst A.J."/>
            <person name="Ladd B."/>
            <person name="Jarett J.K."/>
            <person name="Geller-Mcgrath D.E."/>
            <person name="Sieber C.M.K."/>
            <person name="Emerson J.B."/>
            <person name="Anantharaman K."/>
            <person name="Thomas B.C."/>
            <person name="Malmstrom R."/>
            <person name="Stieglmeier M."/>
            <person name="Klingl A."/>
            <person name="Woyke T."/>
            <person name="Ryan C.M."/>
            <person name="Banfield J.F."/>
        </authorList>
    </citation>
    <scope>NUCLEOTIDE SEQUENCE [LARGE SCALE GENOMIC DNA]</scope>
</reference>
<evidence type="ECO:0000259" key="9">
    <source>
        <dbReference type="Pfam" id="PF13231"/>
    </source>
</evidence>
<dbReference type="AlphaFoldDB" id="A0A2M7AT55"/>
<evidence type="ECO:0000313" key="10">
    <source>
        <dbReference type="EMBL" id="PIU73743.1"/>
    </source>
</evidence>
<feature type="transmembrane region" description="Helical" evidence="8">
    <location>
        <begin position="339"/>
        <end position="370"/>
    </location>
</feature>
<accession>A0A2M7AT55</accession>
<evidence type="ECO:0000256" key="8">
    <source>
        <dbReference type="SAM" id="Phobius"/>
    </source>
</evidence>
<evidence type="ECO:0000256" key="6">
    <source>
        <dbReference type="ARBA" id="ARBA00022989"/>
    </source>
</evidence>
<feature type="domain" description="Glycosyltransferase RgtA/B/C/D-like" evidence="9">
    <location>
        <begin position="65"/>
        <end position="219"/>
    </location>
</feature>
<evidence type="ECO:0000256" key="1">
    <source>
        <dbReference type="ARBA" id="ARBA00004651"/>
    </source>
</evidence>
<feature type="transmembrane region" description="Helical" evidence="8">
    <location>
        <begin position="51"/>
        <end position="71"/>
    </location>
</feature>
<sequence length="487" mass="55865">MIKKHWPIILIWFLGLFLRCYRQGDLLGFYYDQGRDAAIAADIISFKNFPAIGPTTGIAGLYLGPFWYYLITPGYIIGRGSPAAASLFIVFIESVSIPLIYVLLKRYSNSHTAILGAVFWAFSRYLIHSSRWFSNPSPLPTFVLIIMLFMLKIIVDKKYKYLPPLFLILGLSLQLEAASAIFFFPILILFFILNLKIIKKIQPRIWIQSALVFGALLLPQLAFEIKNSFPATKTLIGFLGGQVNSLSGSSFAVPSLPFLIERLRFYYQVFFTKLDTDLTSWSLLALLFFFLALIIKTKNLWLNPLYKLTFLWLFIPLILLLFFVGNYGRLYDYYLIGYFPAFIILFSILINSFSFPFSLLLPLLSLIYYFNGNYVHLKNFLTAGIDGPTHITLGNSLFAVNRACQENILEKGTLDIYVPPVTPTTYNYLINKLCSNFLPDSSVRYLIYEVDNENPDKLSFWLSKYSQDKLIISSRLGGVTFEKRLRQ</sequence>
<comment type="caution">
    <text evidence="10">The sequence shown here is derived from an EMBL/GenBank/DDBJ whole genome shotgun (WGS) entry which is preliminary data.</text>
</comment>
<protein>
    <recommendedName>
        <fullName evidence="9">Glycosyltransferase RgtA/B/C/D-like domain-containing protein</fullName>
    </recommendedName>
</protein>
<evidence type="ECO:0000256" key="4">
    <source>
        <dbReference type="ARBA" id="ARBA00022679"/>
    </source>
</evidence>
<gene>
    <name evidence="10" type="ORF">COS78_00615</name>
</gene>
<proteinExistence type="predicted"/>
<dbReference type="PANTHER" id="PTHR33908:SF11">
    <property type="entry name" value="MEMBRANE PROTEIN"/>
    <property type="match status" value="1"/>
</dbReference>
<evidence type="ECO:0000256" key="5">
    <source>
        <dbReference type="ARBA" id="ARBA00022692"/>
    </source>
</evidence>
<feature type="transmembrane region" description="Helical" evidence="8">
    <location>
        <begin position="205"/>
        <end position="223"/>
    </location>
</feature>
<keyword evidence="3" id="KW-0328">Glycosyltransferase</keyword>
<organism evidence="10 11">
    <name type="scientific">Candidatus Shapirobacteria bacterium CG06_land_8_20_14_3_00_40_12</name>
    <dbReference type="NCBI Taxonomy" id="1974881"/>
    <lineage>
        <taxon>Bacteria</taxon>
        <taxon>Candidatus Shapironibacteriota</taxon>
    </lineage>
</organism>
<evidence type="ECO:0000256" key="3">
    <source>
        <dbReference type="ARBA" id="ARBA00022676"/>
    </source>
</evidence>
<dbReference type="EMBL" id="PEWA01000009">
    <property type="protein sequence ID" value="PIU73743.1"/>
    <property type="molecule type" value="Genomic_DNA"/>
</dbReference>
<dbReference type="Proteomes" id="UP000231407">
    <property type="component" value="Unassembled WGS sequence"/>
</dbReference>
<keyword evidence="2" id="KW-1003">Cell membrane</keyword>
<keyword evidence="5 8" id="KW-0812">Transmembrane</keyword>
<feature type="transmembrane region" description="Helical" evidence="8">
    <location>
        <begin position="83"/>
        <end position="104"/>
    </location>
</feature>
<keyword evidence="6 8" id="KW-1133">Transmembrane helix</keyword>
<dbReference type="GO" id="GO:0009103">
    <property type="term" value="P:lipopolysaccharide biosynthetic process"/>
    <property type="evidence" value="ECO:0007669"/>
    <property type="project" value="UniProtKB-ARBA"/>
</dbReference>
<dbReference type="GO" id="GO:0005886">
    <property type="term" value="C:plasma membrane"/>
    <property type="evidence" value="ECO:0007669"/>
    <property type="project" value="UniProtKB-SubCell"/>
</dbReference>
<keyword evidence="4" id="KW-0808">Transferase</keyword>
<dbReference type="GO" id="GO:0016763">
    <property type="term" value="F:pentosyltransferase activity"/>
    <property type="evidence" value="ECO:0007669"/>
    <property type="project" value="TreeGrafter"/>
</dbReference>
<feature type="transmembrane region" description="Helical" evidence="8">
    <location>
        <begin position="139"/>
        <end position="155"/>
    </location>
</feature>
<comment type="subcellular location">
    <subcellularLocation>
        <location evidence="1">Cell membrane</location>
        <topology evidence="1">Multi-pass membrane protein</topology>
    </subcellularLocation>
</comment>
<evidence type="ECO:0000313" key="11">
    <source>
        <dbReference type="Proteomes" id="UP000231407"/>
    </source>
</evidence>
<evidence type="ECO:0000256" key="7">
    <source>
        <dbReference type="ARBA" id="ARBA00023136"/>
    </source>
</evidence>
<feature type="transmembrane region" description="Helical" evidence="8">
    <location>
        <begin position="308"/>
        <end position="327"/>
    </location>
</feature>
<keyword evidence="7 8" id="KW-0472">Membrane</keyword>
<evidence type="ECO:0000256" key="2">
    <source>
        <dbReference type="ARBA" id="ARBA00022475"/>
    </source>
</evidence>
<dbReference type="InterPro" id="IPR050297">
    <property type="entry name" value="LipidA_mod_glycosyltrf_83"/>
</dbReference>
<name>A0A2M7AT55_9BACT</name>
<feature type="transmembrane region" description="Helical" evidence="8">
    <location>
        <begin position="167"/>
        <end position="193"/>
    </location>
</feature>